<dbReference type="AlphaFoldDB" id="A0A5J4SVV9"/>
<keyword evidence="2" id="KW-0808">Transferase</keyword>
<dbReference type="Gene3D" id="3.40.50.2000">
    <property type="entry name" value="Glycogen Phosphorylase B"/>
    <property type="match status" value="2"/>
</dbReference>
<dbReference type="GO" id="GO:0102335">
    <property type="term" value="F:N,N'-diacetylbacillosaminyl-diphospho-undecaprenol alpha-1,3-N-acetylgalactosaminyltransferase activity"/>
    <property type="evidence" value="ECO:0007669"/>
    <property type="project" value="UniProtKB-EC"/>
</dbReference>
<sequence length="370" mass="42110">MSKILFIGNTAWSMYNFRRVVFSRLISIGYSITIISPEDFVFQEKLRELGCNCLSLNISAKGINPLNDIKLASRIRVIIHKVKPDFCFFYTIKPNIYGSIVVGAMHIPHIAVTTGLGYIFLNTNIISFIAKRLYKFAFKNPLEVWFLNEDDKDSFLQANLLKERKAFVLKGEGVDLNHFSYSMERNTTVSFILIGRMLWDKGVKEYVEAAKELKRIYPNVKFKLLGFIGIDNPSAISKIQIEMWIKEGIVEYLGTTDDVRPFIEESSCVVLPSFYREGVPLSLLEGAAMGKPLIATNAIGCKETINDGITGFLCKPKDSKDLALAMKKIILMSHEERVFMGMAGRKKMENEFDVNLVVKQYLRTLNKYLT</sequence>
<protein>
    <submittedName>
        <fullName evidence="2">N N'-diacetylbacillosaminyl-diphospho-undecaprenol alpha-1 3-N-acetylgalactosaminyltransferase</fullName>
        <ecNumber evidence="2">2.4.1.290</ecNumber>
    </submittedName>
</protein>
<accession>A0A5J4SVV9</accession>
<feature type="domain" description="Glycosyltransferase subfamily 4-like N-terminal" evidence="1">
    <location>
        <begin position="3"/>
        <end position="140"/>
    </location>
</feature>
<evidence type="ECO:0000313" key="2">
    <source>
        <dbReference type="EMBL" id="KAA6349621.1"/>
    </source>
</evidence>
<dbReference type="PANTHER" id="PTHR12526">
    <property type="entry name" value="GLYCOSYLTRANSFERASE"/>
    <property type="match status" value="1"/>
</dbReference>
<reference evidence="2" key="1">
    <citation type="submission" date="2019-03" db="EMBL/GenBank/DDBJ databases">
        <title>Single cell metagenomics reveals metabolic interactions within the superorganism composed of flagellate Streblomastix strix and complex community of Bacteroidetes bacteria on its surface.</title>
        <authorList>
            <person name="Treitli S.C."/>
            <person name="Kolisko M."/>
            <person name="Husnik F."/>
            <person name="Keeling P."/>
            <person name="Hampl V."/>
        </authorList>
    </citation>
    <scope>NUCLEOTIDE SEQUENCE</scope>
    <source>
        <strain evidence="2">STM</strain>
    </source>
</reference>
<keyword evidence="2" id="KW-0328">Glycosyltransferase</keyword>
<dbReference type="PANTHER" id="PTHR12526:SF638">
    <property type="entry name" value="SPORE COAT PROTEIN SA"/>
    <property type="match status" value="1"/>
</dbReference>
<dbReference type="Pfam" id="PF13477">
    <property type="entry name" value="Glyco_trans_4_2"/>
    <property type="match status" value="1"/>
</dbReference>
<dbReference type="SUPFAM" id="SSF53756">
    <property type="entry name" value="UDP-Glycosyltransferase/glycogen phosphorylase"/>
    <property type="match status" value="1"/>
</dbReference>
<gene>
    <name evidence="2" type="ORF">EZS27_002949</name>
</gene>
<dbReference type="EC" id="2.4.1.290" evidence="2"/>
<organism evidence="2">
    <name type="scientific">termite gut metagenome</name>
    <dbReference type="NCBI Taxonomy" id="433724"/>
    <lineage>
        <taxon>unclassified sequences</taxon>
        <taxon>metagenomes</taxon>
        <taxon>organismal metagenomes</taxon>
    </lineage>
</organism>
<dbReference type="Pfam" id="PF13692">
    <property type="entry name" value="Glyco_trans_1_4"/>
    <property type="match status" value="1"/>
</dbReference>
<comment type="caution">
    <text evidence="2">The sequence shown here is derived from an EMBL/GenBank/DDBJ whole genome shotgun (WGS) entry which is preliminary data.</text>
</comment>
<name>A0A5J4SVV9_9ZZZZ</name>
<dbReference type="EMBL" id="SNRY01000043">
    <property type="protein sequence ID" value="KAA6349621.1"/>
    <property type="molecule type" value="Genomic_DNA"/>
</dbReference>
<proteinExistence type="predicted"/>
<dbReference type="CDD" id="cd03808">
    <property type="entry name" value="GT4_CapM-like"/>
    <property type="match status" value="1"/>
</dbReference>
<dbReference type="InterPro" id="IPR028098">
    <property type="entry name" value="Glyco_trans_4-like_N"/>
</dbReference>
<evidence type="ECO:0000259" key="1">
    <source>
        <dbReference type="Pfam" id="PF13477"/>
    </source>
</evidence>